<comment type="caution">
    <text evidence="1">The sequence shown here is derived from an EMBL/GenBank/DDBJ whole genome shotgun (WGS) entry which is preliminary data.</text>
</comment>
<protein>
    <submittedName>
        <fullName evidence="1">Uncharacterized protein</fullName>
    </submittedName>
</protein>
<dbReference type="Proteomes" id="UP000433652">
    <property type="component" value="Unassembled WGS sequence"/>
</dbReference>
<organism evidence="1 2">
    <name type="scientific">Croceibacterium salegens</name>
    <dbReference type="NCBI Taxonomy" id="1737568"/>
    <lineage>
        <taxon>Bacteria</taxon>
        <taxon>Pseudomonadati</taxon>
        <taxon>Pseudomonadota</taxon>
        <taxon>Alphaproteobacteria</taxon>
        <taxon>Sphingomonadales</taxon>
        <taxon>Erythrobacteraceae</taxon>
        <taxon>Croceibacterium</taxon>
    </lineage>
</organism>
<gene>
    <name evidence="1" type="ORF">GRI89_04525</name>
</gene>
<keyword evidence="2" id="KW-1185">Reference proteome</keyword>
<proteinExistence type="predicted"/>
<dbReference type="AlphaFoldDB" id="A0A6I4SSG5"/>
<evidence type="ECO:0000313" key="2">
    <source>
        <dbReference type="Proteomes" id="UP000433652"/>
    </source>
</evidence>
<reference evidence="1 2" key="1">
    <citation type="submission" date="2019-12" db="EMBL/GenBank/DDBJ databases">
        <title>Genomic-based taxomic classification of the family Erythrobacteraceae.</title>
        <authorList>
            <person name="Xu L."/>
        </authorList>
    </citation>
    <scope>NUCLEOTIDE SEQUENCE [LARGE SCALE GENOMIC DNA]</scope>
    <source>
        <strain evidence="1 2">MCCC 1K01500</strain>
    </source>
</reference>
<name>A0A6I4SSG5_9SPHN</name>
<evidence type="ECO:0000313" key="1">
    <source>
        <dbReference type="EMBL" id="MXO58805.1"/>
    </source>
</evidence>
<dbReference type="OrthoDB" id="7433140at2"/>
<accession>A0A6I4SSG5</accession>
<dbReference type="RefSeq" id="WP_159792621.1">
    <property type="nucleotide sequence ID" value="NZ_WTYM01000030.1"/>
</dbReference>
<dbReference type="EMBL" id="WTYM01000030">
    <property type="protein sequence ID" value="MXO58805.1"/>
    <property type="molecule type" value="Genomic_DNA"/>
</dbReference>
<sequence length="111" mass="12143">MNSAEQKLAEDKALRDTALSVFQADLRFIREDLSARSVAGRITDRLGDSALDMVDEAVDYAEHNKGRVAAAVAAAIVWIARTPILHGISHLFGLDDDTSELEDDSERSDDD</sequence>